<comment type="subcellular location">
    <subcellularLocation>
        <location evidence="1">Cytoplasm</location>
    </subcellularLocation>
</comment>
<dbReference type="FunFam" id="1.10.1410.40:FF:000001">
    <property type="entry name" value="interleukin enhancer-binding factor 3 isoform X1"/>
    <property type="match status" value="1"/>
</dbReference>
<dbReference type="Gene3D" id="3.30.160.20">
    <property type="match status" value="2"/>
</dbReference>
<evidence type="ECO:0000256" key="2">
    <source>
        <dbReference type="ARBA" id="ARBA00022490"/>
    </source>
</evidence>
<evidence type="ECO:0000256" key="5">
    <source>
        <dbReference type="PROSITE-ProRule" id="PRU00266"/>
    </source>
</evidence>
<feature type="region of interest" description="Disordered" evidence="6">
    <location>
        <begin position="72"/>
        <end position="96"/>
    </location>
</feature>
<feature type="region of interest" description="Disordered" evidence="6">
    <location>
        <begin position="478"/>
        <end position="551"/>
    </location>
</feature>
<dbReference type="GO" id="GO:0005737">
    <property type="term" value="C:cytoplasm"/>
    <property type="evidence" value="ECO:0007669"/>
    <property type="project" value="UniProtKB-SubCell"/>
</dbReference>
<dbReference type="Pfam" id="PF00035">
    <property type="entry name" value="dsrm"/>
    <property type="match status" value="2"/>
</dbReference>
<dbReference type="Gene3D" id="1.10.1410.40">
    <property type="match status" value="1"/>
</dbReference>
<keyword evidence="4" id="KW-0238">DNA-binding</keyword>
<keyword evidence="5" id="KW-0694">RNA-binding</keyword>
<feature type="domain" description="DRBM" evidence="7">
    <location>
        <begin position="403"/>
        <end position="469"/>
    </location>
</feature>
<evidence type="ECO:0000256" key="3">
    <source>
        <dbReference type="ARBA" id="ARBA00022737"/>
    </source>
</evidence>
<dbReference type="Pfam" id="PF07528">
    <property type="entry name" value="DZF_N"/>
    <property type="match status" value="1"/>
</dbReference>
<keyword evidence="10" id="KW-1185">Reference proteome</keyword>
<dbReference type="PROSITE" id="PS50137">
    <property type="entry name" value="DS_RBD"/>
    <property type="match status" value="2"/>
</dbReference>
<feature type="compositionally biased region" description="Acidic residues" evidence="6">
    <location>
        <begin position="190"/>
        <end position="212"/>
    </location>
</feature>
<dbReference type="AlphaFoldDB" id="A0A315VLT3"/>
<sequence>MKVLHGNLQLLCALSLSSRPQRSFRSFANDDRHVMAKHASVYPAPEELEAVQALVSTAEGALKKVSDWMDGLKDSPGKTSSCDDEEEEDAAETDPAGAPVLCGVTRVGLLAKGLLIRGDVELELVLMCRPKPTKLLLYTISANLPLQIQTMTDDRYEVQSCVSEAAIRVCSTKDPRLTLKITLTSLAMREEEEDDEEEVDQEEGEPRCEEEEEEDVLDGLKCQAALAALRHAKWFQARVTDLKSCLVVLRVLRDVCIRQPEWQPLQGWPLELICEKAVATSNRPLGPGEALRRVMECVASGILLPGGPGVHDPCEREPRDVLTQLSAQEADALTRSAQHALRLIAFGQLYKVLNMDPLPATKASPRLLEGGSLKRLRGDSGCDDRDFTKRMKVLDWRMTDPNHPMNALMRLNQIHPGLQYRLLCQSGPVHAPVFTMSVEIQGTTYQASGNSKRTAKLQVALKALQALGFVLASDGDLDSLSADEKSDGEGKNDRMSTSSSSTSVTSSTETQESSGSDPDGGREKPGDGAEREAARPEVEVDKQVFRGTGPNKKVAKASAALAALNSLFSGSKPTNVKKKRLNPAPKRPLTSVLTIPTLAARPPRIPVLPRAPYISTPHTHGYIAPGFGAPYGYSPAAPLPAYSGLYIDSAYYQPQPIAAPIIIHLGPQDLF</sequence>
<dbReference type="Gene3D" id="3.30.460.10">
    <property type="entry name" value="Beta Polymerase, domain 2"/>
    <property type="match status" value="1"/>
</dbReference>
<dbReference type="EMBL" id="NHOQ01001472">
    <property type="protein sequence ID" value="PWA24154.1"/>
    <property type="molecule type" value="Genomic_DNA"/>
</dbReference>
<dbReference type="PANTHER" id="PTHR45762">
    <property type="entry name" value="ZINC FINGER RNA-BINDING PROTEIN"/>
    <property type="match status" value="1"/>
</dbReference>
<dbReference type="FunFam" id="3.30.460.10:FF:000003">
    <property type="entry name" value="interleukin enhancer-binding factor 3 isoform X2"/>
    <property type="match status" value="1"/>
</dbReference>
<dbReference type="GO" id="GO:0003727">
    <property type="term" value="F:single-stranded RNA binding"/>
    <property type="evidence" value="ECO:0007669"/>
    <property type="project" value="TreeGrafter"/>
</dbReference>
<dbReference type="STRING" id="33528.ENSGAFP00000000320"/>
<reference evidence="9 10" key="1">
    <citation type="journal article" date="2018" name="G3 (Bethesda)">
        <title>A High-Quality Reference Genome for the Invasive Mosquitofish Gambusia affinis Using a Chicago Library.</title>
        <authorList>
            <person name="Hoffberg S.L."/>
            <person name="Troendle N.J."/>
            <person name="Glenn T.C."/>
            <person name="Mahmud O."/>
            <person name="Louha S."/>
            <person name="Chalopin D."/>
            <person name="Bennetzen J.L."/>
            <person name="Mauricio R."/>
        </authorList>
    </citation>
    <scope>NUCLEOTIDE SEQUENCE [LARGE SCALE GENOMIC DNA]</scope>
    <source>
        <strain evidence="9">NE01/NJP1002.9</strain>
        <tissue evidence="9">Muscle</tissue>
    </source>
</reference>
<keyword evidence="2" id="KW-0963">Cytoplasm</keyword>
<gene>
    <name evidence="9" type="ORF">CCH79_00016253</name>
</gene>
<feature type="compositionally biased region" description="Basic and acidic residues" evidence="6">
    <location>
        <begin position="519"/>
        <end position="544"/>
    </location>
</feature>
<feature type="compositionally biased region" description="Low complexity" evidence="6">
    <location>
        <begin position="496"/>
        <end position="516"/>
    </location>
</feature>
<evidence type="ECO:0000256" key="1">
    <source>
        <dbReference type="ARBA" id="ARBA00004496"/>
    </source>
</evidence>
<feature type="domain" description="DRBM" evidence="7">
    <location>
        <begin position="537"/>
        <end position="569"/>
    </location>
</feature>
<dbReference type="InterPro" id="IPR049401">
    <property type="entry name" value="DZF_dom_N"/>
</dbReference>
<feature type="compositionally biased region" description="Acidic residues" evidence="6">
    <location>
        <begin position="82"/>
        <end position="92"/>
    </location>
</feature>
<dbReference type="Proteomes" id="UP000250572">
    <property type="component" value="Unassembled WGS sequence"/>
</dbReference>
<protein>
    <submittedName>
        <fullName evidence="9">Uncharacterized protein</fullName>
    </submittedName>
</protein>
<dbReference type="InterPro" id="IPR006561">
    <property type="entry name" value="DZF_dom"/>
</dbReference>
<organism evidence="9 10">
    <name type="scientific">Gambusia affinis</name>
    <name type="common">Western mosquitofish</name>
    <name type="synonym">Heterandria affinis</name>
    <dbReference type="NCBI Taxonomy" id="33528"/>
    <lineage>
        <taxon>Eukaryota</taxon>
        <taxon>Metazoa</taxon>
        <taxon>Chordata</taxon>
        <taxon>Craniata</taxon>
        <taxon>Vertebrata</taxon>
        <taxon>Euteleostomi</taxon>
        <taxon>Actinopterygii</taxon>
        <taxon>Neopterygii</taxon>
        <taxon>Teleostei</taxon>
        <taxon>Neoteleostei</taxon>
        <taxon>Acanthomorphata</taxon>
        <taxon>Ovalentaria</taxon>
        <taxon>Atherinomorphae</taxon>
        <taxon>Cyprinodontiformes</taxon>
        <taxon>Poeciliidae</taxon>
        <taxon>Poeciliinae</taxon>
        <taxon>Gambusia</taxon>
    </lineage>
</organism>
<feature type="region of interest" description="Disordered" evidence="6">
    <location>
        <begin position="189"/>
        <end position="212"/>
    </location>
</feature>
<dbReference type="SUPFAM" id="SSF54768">
    <property type="entry name" value="dsRNA-binding domain-like"/>
    <property type="match status" value="2"/>
</dbReference>
<dbReference type="SMART" id="SM00572">
    <property type="entry name" value="DZF"/>
    <property type="match status" value="1"/>
</dbReference>
<feature type="domain" description="DZF" evidence="8">
    <location>
        <begin position="25"/>
        <end position="381"/>
    </location>
</feature>
<evidence type="ECO:0000313" key="9">
    <source>
        <dbReference type="EMBL" id="PWA24154.1"/>
    </source>
</evidence>
<dbReference type="PROSITE" id="PS51703">
    <property type="entry name" value="DZF"/>
    <property type="match status" value="1"/>
</dbReference>
<accession>A0A315VLT3</accession>
<dbReference type="GO" id="GO:0003725">
    <property type="term" value="F:double-stranded RNA binding"/>
    <property type="evidence" value="ECO:0007669"/>
    <property type="project" value="TreeGrafter"/>
</dbReference>
<dbReference type="InterPro" id="IPR014720">
    <property type="entry name" value="dsRBD_dom"/>
</dbReference>
<dbReference type="PANTHER" id="PTHR45762:SF1">
    <property type="entry name" value="SPERMATID PERINUCLEAR RNA-BINDING PROTEIN"/>
    <property type="match status" value="1"/>
</dbReference>
<dbReference type="SMART" id="SM00358">
    <property type="entry name" value="DSRM"/>
    <property type="match status" value="2"/>
</dbReference>
<name>A0A315VLT3_GAMAF</name>
<comment type="caution">
    <text evidence="9">The sequence shown here is derived from an EMBL/GenBank/DDBJ whole genome shotgun (WGS) entry which is preliminary data.</text>
</comment>
<dbReference type="GO" id="GO:0003677">
    <property type="term" value="F:DNA binding"/>
    <property type="evidence" value="ECO:0007669"/>
    <property type="project" value="UniProtKB-KW"/>
</dbReference>
<dbReference type="InterPro" id="IPR043519">
    <property type="entry name" value="NT_sf"/>
</dbReference>
<evidence type="ECO:0000256" key="4">
    <source>
        <dbReference type="ARBA" id="ARBA00023125"/>
    </source>
</evidence>
<dbReference type="Pfam" id="PF20965">
    <property type="entry name" value="DZF_C"/>
    <property type="match status" value="1"/>
</dbReference>
<dbReference type="InterPro" id="IPR049402">
    <property type="entry name" value="DZF_dom_C"/>
</dbReference>
<feature type="compositionally biased region" description="Basic and acidic residues" evidence="6">
    <location>
        <begin position="482"/>
        <end position="494"/>
    </location>
</feature>
<keyword evidence="3" id="KW-0677">Repeat</keyword>
<evidence type="ECO:0000256" key="6">
    <source>
        <dbReference type="SAM" id="MobiDB-lite"/>
    </source>
</evidence>
<evidence type="ECO:0000313" key="10">
    <source>
        <dbReference type="Proteomes" id="UP000250572"/>
    </source>
</evidence>
<proteinExistence type="predicted"/>
<evidence type="ECO:0000259" key="7">
    <source>
        <dbReference type="PROSITE" id="PS50137"/>
    </source>
</evidence>
<dbReference type="GO" id="GO:0071011">
    <property type="term" value="C:precatalytic spliceosome"/>
    <property type="evidence" value="ECO:0007669"/>
    <property type="project" value="TreeGrafter"/>
</dbReference>
<evidence type="ECO:0000259" key="8">
    <source>
        <dbReference type="PROSITE" id="PS51703"/>
    </source>
</evidence>